<evidence type="ECO:0000313" key="2">
    <source>
        <dbReference type="EMBL" id="GAA0591448.1"/>
    </source>
</evidence>
<dbReference type="InterPro" id="IPR043129">
    <property type="entry name" value="ATPase_NBD"/>
</dbReference>
<dbReference type="Gene3D" id="3.30.420.40">
    <property type="match status" value="2"/>
</dbReference>
<evidence type="ECO:0000256" key="1">
    <source>
        <dbReference type="ARBA" id="ARBA00006479"/>
    </source>
</evidence>
<dbReference type="SUPFAM" id="SSF53067">
    <property type="entry name" value="Actin-like ATPase domain"/>
    <property type="match status" value="1"/>
</dbReference>
<sequence>MKYGLGVDIGGTKVAAVIINQAGKIIRRSELPSKPDDKEGMFEQVTKTIDRLFSEAEFDISMVSGLGVGIPGRVDQGKGVAVFQNNLQWRNFPIVARLQNYYDIDNVVIDNDVYMAAFAEWKSIGAMDSDTFVYVTVSTGISCSIIQNGSFLRGAGFAGEIGLLPVAGQTKDKFVHRLEDTSSGPAIQRAARDRFKCPEMTTEAILKRYESESSEATSVLDGVIDELVRGVYCIICLLDPHQMVFGGGVINHHPFLLELVEKEINHYLIDEQKSALSRMHLSFLKGDSGAVGAGLKAIMNREERSY</sequence>
<dbReference type="EMBL" id="BAAADS010000001">
    <property type="protein sequence ID" value="GAA0591448.1"/>
    <property type="molecule type" value="Genomic_DNA"/>
</dbReference>
<name>A0ABP3QI59_9BACI</name>
<protein>
    <submittedName>
        <fullName evidence="2">Glucokinase</fullName>
    </submittedName>
</protein>
<comment type="similarity">
    <text evidence="1">Belongs to the ROK (NagC/XylR) family.</text>
</comment>
<dbReference type="Proteomes" id="UP001500866">
    <property type="component" value="Unassembled WGS sequence"/>
</dbReference>
<dbReference type="PANTHER" id="PTHR18964:SF149">
    <property type="entry name" value="BIFUNCTIONAL UDP-N-ACETYLGLUCOSAMINE 2-EPIMERASE_N-ACETYLMANNOSAMINE KINASE"/>
    <property type="match status" value="1"/>
</dbReference>
<reference evidence="3" key="1">
    <citation type="journal article" date="2019" name="Int. J. Syst. Evol. Microbiol.">
        <title>The Global Catalogue of Microorganisms (GCM) 10K type strain sequencing project: providing services to taxonomists for standard genome sequencing and annotation.</title>
        <authorList>
            <consortium name="The Broad Institute Genomics Platform"/>
            <consortium name="The Broad Institute Genome Sequencing Center for Infectious Disease"/>
            <person name="Wu L."/>
            <person name="Ma J."/>
        </authorList>
    </citation>
    <scope>NUCLEOTIDE SEQUENCE [LARGE SCALE GENOMIC DNA]</scope>
    <source>
        <strain evidence="3">JCM 15395</strain>
    </source>
</reference>
<proteinExistence type="inferred from homology"/>
<accession>A0ABP3QI59</accession>
<evidence type="ECO:0000313" key="3">
    <source>
        <dbReference type="Proteomes" id="UP001500866"/>
    </source>
</evidence>
<dbReference type="Pfam" id="PF00480">
    <property type="entry name" value="ROK"/>
    <property type="match status" value="1"/>
</dbReference>
<keyword evidence="3" id="KW-1185">Reference proteome</keyword>
<comment type="caution">
    <text evidence="2">The sequence shown here is derived from an EMBL/GenBank/DDBJ whole genome shotgun (WGS) entry which is preliminary data.</text>
</comment>
<gene>
    <name evidence="2" type="primary">glcK_1</name>
    <name evidence="2" type="ORF">GCM10009001_04430</name>
</gene>
<organism evidence="2 3">
    <name type="scientific">Virgibacillus siamensis</name>
    <dbReference type="NCBI Taxonomy" id="480071"/>
    <lineage>
        <taxon>Bacteria</taxon>
        <taxon>Bacillati</taxon>
        <taxon>Bacillota</taxon>
        <taxon>Bacilli</taxon>
        <taxon>Bacillales</taxon>
        <taxon>Bacillaceae</taxon>
        <taxon>Virgibacillus</taxon>
    </lineage>
</organism>
<dbReference type="CDD" id="cd23763">
    <property type="entry name" value="ASKHA_ATPase_ROK"/>
    <property type="match status" value="1"/>
</dbReference>
<dbReference type="RefSeq" id="WP_343809867.1">
    <property type="nucleotide sequence ID" value="NZ_BAAADS010000001.1"/>
</dbReference>
<dbReference type="InterPro" id="IPR000600">
    <property type="entry name" value="ROK"/>
</dbReference>
<dbReference type="PANTHER" id="PTHR18964">
    <property type="entry name" value="ROK (REPRESSOR, ORF, KINASE) FAMILY"/>
    <property type="match status" value="1"/>
</dbReference>